<keyword evidence="1" id="KW-0723">Serine/threonine-protein kinase</keyword>
<feature type="region of interest" description="Disordered" evidence="6">
    <location>
        <begin position="112"/>
        <end position="136"/>
    </location>
</feature>
<reference evidence="8" key="1">
    <citation type="submission" date="2016-10" db="EMBL/GenBank/DDBJ databases">
        <authorList>
            <person name="Benchimol M."/>
            <person name="Almeida L.G."/>
            <person name="Vasconcelos A.T."/>
            <person name="Perreira-Neves A."/>
            <person name="Rosa I.A."/>
            <person name="Tasca T."/>
            <person name="Bogo M.R."/>
            <person name="de Souza W."/>
        </authorList>
    </citation>
    <scope>NUCLEOTIDE SEQUENCE [LARGE SCALE GENOMIC DNA]</scope>
    <source>
        <strain evidence="8">K</strain>
    </source>
</reference>
<dbReference type="Gene3D" id="3.30.200.20">
    <property type="entry name" value="Phosphorylase Kinase, domain 1"/>
    <property type="match status" value="1"/>
</dbReference>
<evidence type="ECO:0000256" key="2">
    <source>
        <dbReference type="ARBA" id="ARBA00022679"/>
    </source>
</evidence>
<keyword evidence="2" id="KW-0808">Transferase</keyword>
<dbReference type="Proteomes" id="UP000179807">
    <property type="component" value="Unassembled WGS sequence"/>
</dbReference>
<dbReference type="GO" id="GO:0005634">
    <property type="term" value="C:nucleus"/>
    <property type="evidence" value="ECO:0007669"/>
    <property type="project" value="TreeGrafter"/>
</dbReference>
<dbReference type="GO" id="GO:0005524">
    <property type="term" value="F:ATP binding"/>
    <property type="evidence" value="ECO:0007669"/>
    <property type="project" value="UniProtKB-KW"/>
</dbReference>
<protein>
    <recommendedName>
        <fullName evidence="7">Protein kinase domain-containing protein</fullName>
    </recommendedName>
</protein>
<dbReference type="EMBL" id="MLAK01001154">
    <property type="protein sequence ID" value="OHS96757.1"/>
    <property type="molecule type" value="Genomic_DNA"/>
</dbReference>
<evidence type="ECO:0000256" key="3">
    <source>
        <dbReference type="ARBA" id="ARBA00022741"/>
    </source>
</evidence>
<dbReference type="PANTHER" id="PTHR24345">
    <property type="entry name" value="SERINE/THREONINE-PROTEIN KINASE PLK"/>
    <property type="match status" value="1"/>
</dbReference>
<dbReference type="GO" id="GO:0004674">
    <property type="term" value="F:protein serine/threonine kinase activity"/>
    <property type="evidence" value="ECO:0007669"/>
    <property type="project" value="UniProtKB-KW"/>
</dbReference>
<dbReference type="RefSeq" id="XP_068349894.1">
    <property type="nucleotide sequence ID" value="XM_068511177.1"/>
</dbReference>
<gene>
    <name evidence="8" type="ORF">TRFO_37009</name>
</gene>
<name>A0A1J4JH04_9EUKA</name>
<keyword evidence="9" id="KW-1185">Reference proteome</keyword>
<keyword evidence="5" id="KW-0067">ATP-binding</keyword>
<dbReference type="InterPro" id="IPR011009">
    <property type="entry name" value="Kinase-like_dom_sf"/>
</dbReference>
<evidence type="ECO:0000313" key="9">
    <source>
        <dbReference type="Proteomes" id="UP000179807"/>
    </source>
</evidence>
<evidence type="ECO:0000256" key="6">
    <source>
        <dbReference type="SAM" id="MobiDB-lite"/>
    </source>
</evidence>
<evidence type="ECO:0000256" key="5">
    <source>
        <dbReference type="ARBA" id="ARBA00022840"/>
    </source>
</evidence>
<dbReference type="Gene3D" id="1.10.510.10">
    <property type="entry name" value="Transferase(Phosphotransferase) domain 1"/>
    <property type="match status" value="1"/>
</dbReference>
<feature type="compositionally biased region" description="Low complexity" evidence="6">
    <location>
        <begin position="119"/>
        <end position="132"/>
    </location>
</feature>
<dbReference type="OrthoDB" id="4062651at2759"/>
<organism evidence="8 9">
    <name type="scientific">Tritrichomonas foetus</name>
    <dbReference type="NCBI Taxonomy" id="1144522"/>
    <lineage>
        <taxon>Eukaryota</taxon>
        <taxon>Metamonada</taxon>
        <taxon>Parabasalia</taxon>
        <taxon>Tritrichomonadida</taxon>
        <taxon>Tritrichomonadidae</taxon>
        <taxon>Tritrichomonas</taxon>
    </lineage>
</organism>
<keyword evidence="3" id="KW-0547">Nucleotide-binding</keyword>
<dbReference type="Pfam" id="PF00069">
    <property type="entry name" value="Pkinase"/>
    <property type="match status" value="1"/>
</dbReference>
<accession>A0A1J4JH04</accession>
<dbReference type="VEuPathDB" id="TrichDB:TRFO_37009"/>
<evidence type="ECO:0000256" key="1">
    <source>
        <dbReference type="ARBA" id="ARBA00022527"/>
    </source>
</evidence>
<dbReference type="SUPFAM" id="SSF56112">
    <property type="entry name" value="Protein kinase-like (PK-like)"/>
    <property type="match status" value="1"/>
</dbReference>
<proteinExistence type="predicted"/>
<evidence type="ECO:0000259" key="7">
    <source>
        <dbReference type="PROSITE" id="PS50011"/>
    </source>
</evidence>
<dbReference type="InterPro" id="IPR000719">
    <property type="entry name" value="Prot_kinase_dom"/>
</dbReference>
<comment type="caution">
    <text evidence="8">The sequence shown here is derived from an EMBL/GenBank/DDBJ whole genome shotgun (WGS) entry which is preliminary data.</text>
</comment>
<dbReference type="AlphaFoldDB" id="A0A1J4JH04"/>
<dbReference type="GeneID" id="94845881"/>
<feature type="domain" description="Protein kinase" evidence="7">
    <location>
        <begin position="11"/>
        <end position="349"/>
    </location>
</feature>
<dbReference type="PROSITE" id="PS50011">
    <property type="entry name" value="PROTEIN_KINASE_DOM"/>
    <property type="match status" value="1"/>
</dbReference>
<dbReference type="PANTHER" id="PTHR24345:SF0">
    <property type="entry name" value="CELL CYCLE SERINE_THREONINE-PROTEIN KINASE CDC5_MSD2"/>
    <property type="match status" value="1"/>
</dbReference>
<evidence type="ECO:0000313" key="8">
    <source>
        <dbReference type="EMBL" id="OHS96757.1"/>
    </source>
</evidence>
<sequence length="405" mass="46022">MFEIPFQINEYHLIEQLHTFDGATFYKAKNHRFPDIDFIIKILPTSIPDSKTRYMNEIYTLCKLDHPNIARIYNKFMTDDYLCIVFESWKSTIASTFSNELSDKVEQTGFNTKFDLKNTKPNNDKNSPSNSPLDQQTTINKFSHGFTTGNSKNSNNGSSLYPASYPTGYSGIIHSVSKNNSMKAFKKLKRISKNIAVQIFSGIEYLHQKGICHRNISLHNIVIDNNGRVKLIGFDYAILISEFQQNPFGHIGTTEFTAPEILMNIAKKPIFSHDIWSLGVVLFYLSAGKSPWPLTTTESEKISCIRAGKVVVSSETDSTMHFIIHKMIVVNPEQRVSIDSVIQFYINYYASQSDPLTPSNLTKSGNNSYTRFKSLSRSGSIHSCMMRPFNSKYASSNSLRMRKPI</sequence>
<keyword evidence="4" id="KW-0418">Kinase</keyword>
<evidence type="ECO:0000256" key="4">
    <source>
        <dbReference type="ARBA" id="ARBA00022777"/>
    </source>
</evidence>